<sequence>MRETVLFPVKTNIKRVYITPTVLVNEIEPKLATKSISLIQIDINLIDAIRPPVHRSLSPVTLHPLKFSGCSTKHKLALIRDKLFTHNPDNGLYILPVLPSVAWLLNLRCQNDVPNTPIFRSYVTLTRSECVIYADKRKFSEDVEDSLKSDGVRLEEYGIEQVKRYIVDWKASAEGERRRIMAPRSVSWGLVHKIKMAIQEKLEIIICPVDAAKAIKNKIEIEGFRRAYLRDGAATVRWMTWLDEQIKEKGHEVGEWEAGEKLTELRSHEQYFA</sequence>
<name>A0ACC2VJZ9_9TREE</name>
<dbReference type="Proteomes" id="UP001241377">
    <property type="component" value="Unassembled WGS sequence"/>
</dbReference>
<reference evidence="1" key="1">
    <citation type="submission" date="2023-04" db="EMBL/GenBank/DDBJ databases">
        <title>Draft Genome sequencing of Naganishia species isolated from polar environments using Oxford Nanopore Technology.</title>
        <authorList>
            <person name="Leo P."/>
            <person name="Venkateswaran K."/>
        </authorList>
    </citation>
    <scope>NUCLEOTIDE SEQUENCE</scope>
    <source>
        <strain evidence="1">MNA-CCFEE 5261</strain>
    </source>
</reference>
<comment type="caution">
    <text evidence="1">The sequence shown here is derived from an EMBL/GenBank/DDBJ whole genome shotgun (WGS) entry which is preliminary data.</text>
</comment>
<protein>
    <submittedName>
        <fullName evidence="1">Uncharacterized protein</fullName>
    </submittedName>
</protein>
<evidence type="ECO:0000313" key="1">
    <source>
        <dbReference type="EMBL" id="KAJ9098882.1"/>
    </source>
</evidence>
<keyword evidence="2" id="KW-1185">Reference proteome</keyword>
<accession>A0ACC2VJZ9</accession>
<proteinExistence type="predicted"/>
<organism evidence="1 2">
    <name type="scientific">Naganishia cerealis</name>
    <dbReference type="NCBI Taxonomy" id="610337"/>
    <lineage>
        <taxon>Eukaryota</taxon>
        <taxon>Fungi</taxon>
        <taxon>Dikarya</taxon>
        <taxon>Basidiomycota</taxon>
        <taxon>Agaricomycotina</taxon>
        <taxon>Tremellomycetes</taxon>
        <taxon>Filobasidiales</taxon>
        <taxon>Filobasidiaceae</taxon>
        <taxon>Naganishia</taxon>
    </lineage>
</organism>
<dbReference type="EMBL" id="JASBWR010000073">
    <property type="protein sequence ID" value="KAJ9098882.1"/>
    <property type="molecule type" value="Genomic_DNA"/>
</dbReference>
<evidence type="ECO:0000313" key="2">
    <source>
        <dbReference type="Proteomes" id="UP001241377"/>
    </source>
</evidence>
<gene>
    <name evidence="1" type="ORF">QFC19_006220</name>
</gene>